<comment type="similarity">
    <text evidence="2">Belongs to the peptidase S1 family. CLIP subfamily.</text>
</comment>
<dbReference type="InterPro" id="IPR043504">
    <property type="entry name" value="Peptidase_S1_PA_chymotrypsin"/>
</dbReference>
<feature type="compositionally biased region" description="Polar residues" evidence="3">
    <location>
        <begin position="105"/>
        <end position="114"/>
    </location>
</feature>
<sequence>MGRHWAFGALLLGYVLLGNACEYVCVLNELCLREGHNFELRKDHYCPPPQTCCQIRREWPGGQRPAIGGSIGAYGNSWNQPDRHPAVFGPAKRQRPAGYGAGNLPTGTSGNNLNPGRREQPTQSYDINKATPGTEGARPGQNQHCGMSNVNGLGFIKEITWDQARPGQYPWVVAVFNNGRYLCGGSLISPGVVLTVAHKLVNKTETDLVVRAGEWDMASAVETFKLENREVARINRHEEFKIDTGANNLAILHLKTSFQLKDHIRTICLPIPKQTFKPRRCIVAGQAWTGTHVSNS</sequence>
<keyword evidence="1" id="KW-1015">Disulfide bond</keyword>
<evidence type="ECO:0000256" key="3">
    <source>
        <dbReference type="SAM" id="MobiDB-lite"/>
    </source>
</evidence>
<evidence type="ECO:0000313" key="7">
    <source>
        <dbReference type="Proteomes" id="UP001059596"/>
    </source>
</evidence>
<proteinExistence type="inferred from homology"/>
<dbReference type="InterPro" id="IPR001254">
    <property type="entry name" value="Trypsin_dom"/>
</dbReference>
<dbReference type="EMBL" id="JAMKOV010000002">
    <property type="protein sequence ID" value="KAI8042389.1"/>
    <property type="molecule type" value="Genomic_DNA"/>
</dbReference>
<accession>A0A9P9YTI3</accession>
<dbReference type="InterPro" id="IPR051487">
    <property type="entry name" value="Ser/Thr_Proteases_Immune/Dev"/>
</dbReference>
<feature type="signal peptide" evidence="4">
    <location>
        <begin position="1"/>
        <end position="20"/>
    </location>
</feature>
<feature type="region of interest" description="Disordered" evidence="3">
    <location>
        <begin position="92"/>
        <end position="142"/>
    </location>
</feature>
<dbReference type="FunFam" id="2.40.10.10:FF:000068">
    <property type="entry name" value="transmembrane protease serine 2"/>
    <property type="match status" value="1"/>
</dbReference>
<gene>
    <name evidence="6" type="ORF">M5D96_003701</name>
</gene>
<keyword evidence="4" id="KW-0732">Signal</keyword>
<feature type="domain" description="Peptidase S1" evidence="5">
    <location>
        <begin position="149"/>
        <end position="296"/>
    </location>
</feature>
<protein>
    <recommendedName>
        <fullName evidence="5">Peptidase S1 domain-containing protein</fullName>
    </recommendedName>
</protein>
<feature type="chain" id="PRO_5040381822" description="Peptidase S1 domain-containing protein" evidence="4">
    <location>
        <begin position="21"/>
        <end position="296"/>
    </location>
</feature>
<comment type="caution">
    <text evidence="6">The sequence shown here is derived from an EMBL/GenBank/DDBJ whole genome shotgun (WGS) entry which is preliminary data.</text>
</comment>
<dbReference type="Proteomes" id="UP001059596">
    <property type="component" value="Unassembled WGS sequence"/>
</dbReference>
<dbReference type="AlphaFoldDB" id="A0A9P9YTI3"/>
<name>A0A9P9YTI3_9MUSC</name>
<keyword evidence="7" id="KW-1185">Reference proteome</keyword>
<evidence type="ECO:0000256" key="1">
    <source>
        <dbReference type="ARBA" id="ARBA00023157"/>
    </source>
</evidence>
<reference evidence="6" key="1">
    <citation type="journal article" date="2023" name="Genome Biol. Evol.">
        <title>Long-read-based Genome Assembly of Drosophila gunungcola Reveals Fewer Chemosensory Genes in Flower-breeding Species.</title>
        <authorList>
            <person name="Negi A."/>
            <person name="Liao B.Y."/>
            <person name="Yeh S.D."/>
        </authorList>
    </citation>
    <scope>NUCLEOTIDE SEQUENCE</scope>
    <source>
        <strain evidence="6">Sukarami</strain>
    </source>
</reference>
<dbReference type="SMART" id="SM00020">
    <property type="entry name" value="Tryp_SPc"/>
    <property type="match status" value="1"/>
</dbReference>
<dbReference type="SUPFAM" id="SSF50494">
    <property type="entry name" value="Trypsin-like serine proteases"/>
    <property type="match status" value="1"/>
</dbReference>
<dbReference type="Pfam" id="PF00089">
    <property type="entry name" value="Trypsin"/>
    <property type="match status" value="1"/>
</dbReference>
<dbReference type="GO" id="GO:0004252">
    <property type="term" value="F:serine-type endopeptidase activity"/>
    <property type="evidence" value="ECO:0007669"/>
    <property type="project" value="InterPro"/>
</dbReference>
<evidence type="ECO:0000256" key="2">
    <source>
        <dbReference type="ARBA" id="ARBA00024195"/>
    </source>
</evidence>
<dbReference type="PANTHER" id="PTHR24256">
    <property type="entry name" value="TRYPTASE-RELATED"/>
    <property type="match status" value="1"/>
</dbReference>
<dbReference type="GO" id="GO:0006508">
    <property type="term" value="P:proteolysis"/>
    <property type="evidence" value="ECO:0007669"/>
    <property type="project" value="InterPro"/>
</dbReference>
<organism evidence="6 7">
    <name type="scientific">Drosophila gunungcola</name>
    <name type="common">fruit fly</name>
    <dbReference type="NCBI Taxonomy" id="103775"/>
    <lineage>
        <taxon>Eukaryota</taxon>
        <taxon>Metazoa</taxon>
        <taxon>Ecdysozoa</taxon>
        <taxon>Arthropoda</taxon>
        <taxon>Hexapoda</taxon>
        <taxon>Insecta</taxon>
        <taxon>Pterygota</taxon>
        <taxon>Neoptera</taxon>
        <taxon>Endopterygota</taxon>
        <taxon>Diptera</taxon>
        <taxon>Brachycera</taxon>
        <taxon>Muscomorpha</taxon>
        <taxon>Ephydroidea</taxon>
        <taxon>Drosophilidae</taxon>
        <taxon>Drosophila</taxon>
        <taxon>Sophophora</taxon>
    </lineage>
</organism>
<dbReference type="Gene3D" id="2.40.10.10">
    <property type="entry name" value="Trypsin-like serine proteases"/>
    <property type="match status" value="1"/>
</dbReference>
<dbReference type="InterPro" id="IPR009003">
    <property type="entry name" value="Peptidase_S1_PA"/>
</dbReference>
<dbReference type="PROSITE" id="PS50240">
    <property type="entry name" value="TRYPSIN_DOM"/>
    <property type="match status" value="1"/>
</dbReference>
<evidence type="ECO:0000313" key="6">
    <source>
        <dbReference type="EMBL" id="KAI8042389.1"/>
    </source>
</evidence>
<evidence type="ECO:0000256" key="4">
    <source>
        <dbReference type="SAM" id="SignalP"/>
    </source>
</evidence>
<evidence type="ECO:0000259" key="5">
    <source>
        <dbReference type="PROSITE" id="PS50240"/>
    </source>
</evidence>